<proteinExistence type="inferred from homology"/>
<dbReference type="InterPro" id="IPR045249">
    <property type="entry name" value="HARBI1-like"/>
</dbReference>
<name>A0A0C2C5C0_9BILA</name>
<dbReference type="AlphaFoldDB" id="A0A0C2C5C0"/>
<evidence type="ECO:0000256" key="4">
    <source>
        <dbReference type="ARBA" id="ARBA00022722"/>
    </source>
</evidence>
<dbReference type="Proteomes" id="UP000054047">
    <property type="component" value="Unassembled WGS sequence"/>
</dbReference>
<comment type="subcellular location">
    <subcellularLocation>
        <location evidence="2">Nucleus</location>
    </subcellularLocation>
</comment>
<dbReference type="OrthoDB" id="6584660at2759"/>
<keyword evidence="6" id="KW-0378">Hydrolase</keyword>
<sequence length="285" mass="31923">LVVGVDGITTRSMPLNTAQQFAVFLKLLSANNFQIDSGDFGGVSQSTVSRIVTRFSDWFAQESDRFVQWHDDNSAIAMQHRVFEEFRLPRVIGAIDGTHVKIVGPRENEYVFVNSLNVACIVDDNYRFMWFSAKWPGSTHDSRAFRESELHRKFANGEIQGRLVGDSAYRAETYLLKPFVGRNLTESQQRYNDAIGSFRVCVEQSFGHLKRQFSALESGLRYEPVRASKIVAAAICLRNAAIAMKEPDPEPDPDFEIPPQGVDDYDGSDPDAATSGRGLTLMQSI</sequence>
<dbReference type="GO" id="GO:0004518">
    <property type="term" value="F:nuclease activity"/>
    <property type="evidence" value="ECO:0007669"/>
    <property type="project" value="UniProtKB-KW"/>
</dbReference>
<evidence type="ECO:0000256" key="8">
    <source>
        <dbReference type="SAM" id="MobiDB-lite"/>
    </source>
</evidence>
<feature type="non-terminal residue" evidence="10">
    <location>
        <position position="1"/>
    </location>
</feature>
<feature type="region of interest" description="Disordered" evidence="8">
    <location>
        <begin position="245"/>
        <end position="285"/>
    </location>
</feature>
<dbReference type="GO" id="GO:0046872">
    <property type="term" value="F:metal ion binding"/>
    <property type="evidence" value="ECO:0007669"/>
    <property type="project" value="UniProtKB-KW"/>
</dbReference>
<dbReference type="InterPro" id="IPR027806">
    <property type="entry name" value="HARBI1_dom"/>
</dbReference>
<feature type="non-terminal residue" evidence="10">
    <location>
        <position position="285"/>
    </location>
</feature>
<evidence type="ECO:0000256" key="3">
    <source>
        <dbReference type="ARBA" id="ARBA00006958"/>
    </source>
</evidence>
<accession>A0A0C2C5C0</accession>
<evidence type="ECO:0000313" key="11">
    <source>
        <dbReference type="Proteomes" id="UP000054047"/>
    </source>
</evidence>
<dbReference type="PANTHER" id="PTHR22930:SF289">
    <property type="entry name" value="DDE TNP4 DOMAIN-CONTAINING PROTEIN-RELATED"/>
    <property type="match status" value="1"/>
</dbReference>
<dbReference type="Pfam" id="PF13359">
    <property type="entry name" value="DDE_Tnp_4"/>
    <property type="match status" value="1"/>
</dbReference>
<gene>
    <name evidence="10" type="ORF">ANCDUO_25115</name>
</gene>
<keyword evidence="5" id="KW-0479">Metal-binding</keyword>
<keyword evidence="11" id="KW-1185">Reference proteome</keyword>
<protein>
    <submittedName>
        <fullName evidence="10">Transposase, IS4 family</fullName>
    </submittedName>
</protein>
<dbReference type="GO" id="GO:0005634">
    <property type="term" value="C:nucleus"/>
    <property type="evidence" value="ECO:0007669"/>
    <property type="project" value="UniProtKB-SubCell"/>
</dbReference>
<evidence type="ECO:0000256" key="6">
    <source>
        <dbReference type="ARBA" id="ARBA00022801"/>
    </source>
</evidence>
<evidence type="ECO:0000256" key="7">
    <source>
        <dbReference type="ARBA" id="ARBA00023242"/>
    </source>
</evidence>
<keyword evidence="7" id="KW-0539">Nucleus</keyword>
<keyword evidence="4" id="KW-0540">Nuclease</keyword>
<feature type="domain" description="DDE Tnp4" evidence="9">
    <location>
        <begin position="95"/>
        <end position="239"/>
    </location>
</feature>
<dbReference type="EMBL" id="KN775143">
    <property type="protein sequence ID" value="KIH44852.1"/>
    <property type="molecule type" value="Genomic_DNA"/>
</dbReference>
<evidence type="ECO:0000256" key="5">
    <source>
        <dbReference type="ARBA" id="ARBA00022723"/>
    </source>
</evidence>
<organism evidence="10 11">
    <name type="scientific">Ancylostoma duodenale</name>
    <dbReference type="NCBI Taxonomy" id="51022"/>
    <lineage>
        <taxon>Eukaryota</taxon>
        <taxon>Metazoa</taxon>
        <taxon>Ecdysozoa</taxon>
        <taxon>Nematoda</taxon>
        <taxon>Chromadorea</taxon>
        <taxon>Rhabditida</taxon>
        <taxon>Rhabditina</taxon>
        <taxon>Rhabditomorpha</taxon>
        <taxon>Strongyloidea</taxon>
        <taxon>Ancylostomatidae</taxon>
        <taxon>Ancylostomatinae</taxon>
        <taxon>Ancylostoma</taxon>
    </lineage>
</organism>
<evidence type="ECO:0000259" key="9">
    <source>
        <dbReference type="Pfam" id="PF13359"/>
    </source>
</evidence>
<comment type="cofactor">
    <cofactor evidence="1">
        <name>a divalent metal cation</name>
        <dbReference type="ChEBI" id="CHEBI:60240"/>
    </cofactor>
</comment>
<comment type="similarity">
    <text evidence="3">Belongs to the HARBI1 family.</text>
</comment>
<evidence type="ECO:0000256" key="1">
    <source>
        <dbReference type="ARBA" id="ARBA00001968"/>
    </source>
</evidence>
<dbReference type="GO" id="GO:0016787">
    <property type="term" value="F:hydrolase activity"/>
    <property type="evidence" value="ECO:0007669"/>
    <property type="project" value="UniProtKB-KW"/>
</dbReference>
<evidence type="ECO:0000313" key="10">
    <source>
        <dbReference type="EMBL" id="KIH44852.1"/>
    </source>
</evidence>
<reference evidence="10 11" key="1">
    <citation type="submission" date="2013-12" db="EMBL/GenBank/DDBJ databases">
        <title>Draft genome of the parsitic nematode Ancylostoma duodenale.</title>
        <authorList>
            <person name="Mitreva M."/>
        </authorList>
    </citation>
    <scope>NUCLEOTIDE SEQUENCE [LARGE SCALE GENOMIC DNA]</scope>
    <source>
        <strain evidence="10 11">Zhejiang</strain>
    </source>
</reference>
<dbReference type="PANTHER" id="PTHR22930">
    <property type="match status" value="1"/>
</dbReference>
<evidence type="ECO:0000256" key="2">
    <source>
        <dbReference type="ARBA" id="ARBA00004123"/>
    </source>
</evidence>